<organism evidence="9">
    <name type="scientific">Arion vulgaris</name>
    <dbReference type="NCBI Taxonomy" id="1028688"/>
    <lineage>
        <taxon>Eukaryota</taxon>
        <taxon>Metazoa</taxon>
        <taxon>Spiralia</taxon>
        <taxon>Lophotrochozoa</taxon>
        <taxon>Mollusca</taxon>
        <taxon>Gastropoda</taxon>
        <taxon>Heterobranchia</taxon>
        <taxon>Euthyneura</taxon>
        <taxon>Panpulmonata</taxon>
        <taxon>Eupulmonata</taxon>
        <taxon>Stylommatophora</taxon>
        <taxon>Helicina</taxon>
        <taxon>Arionoidea</taxon>
        <taxon>Arionidae</taxon>
        <taxon>Arion</taxon>
    </lineage>
</organism>
<keyword evidence="3 6" id="KW-0479">Metal-binding</keyword>
<evidence type="ECO:0000256" key="5">
    <source>
        <dbReference type="ARBA" id="ARBA00022833"/>
    </source>
</evidence>
<evidence type="ECO:0000256" key="6">
    <source>
        <dbReference type="PROSITE-ProRule" id="PRU00723"/>
    </source>
</evidence>
<dbReference type="InterPro" id="IPR000571">
    <property type="entry name" value="Znf_CCCH"/>
</dbReference>
<reference evidence="9" key="1">
    <citation type="submission" date="2014-12" db="EMBL/GenBank/DDBJ databases">
        <title>Insight into the proteome of Arion vulgaris.</title>
        <authorList>
            <person name="Aradska J."/>
            <person name="Bulat T."/>
            <person name="Smidak R."/>
            <person name="Sarate P."/>
            <person name="Gangsoo J."/>
            <person name="Sialana F."/>
            <person name="Bilban M."/>
            <person name="Lubec G."/>
        </authorList>
    </citation>
    <scope>NUCLEOTIDE SEQUENCE</scope>
    <source>
        <tissue evidence="9">Skin</tissue>
    </source>
</reference>
<dbReference type="SMART" id="SM00356">
    <property type="entry name" value="ZnF_C3H1"/>
    <property type="match status" value="1"/>
</dbReference>
<dbReference type="AlphaFoldDB" id="A0A0B6YB97"/>
<feature type="non-terminal residue" evidence="9">
    <location>
        <position position="1"/>
    </location>
</feature>
<dbReference type="EMBL" id="HACG01006216">
    <property type="protein sequence ID" value="CEK53081.1"/>
    <property type="molecule type" value="Transcribed_RNA"/>
</dbReference>
<evidence type="ECO:0000256" key="3">
    <source>
        <dbReference type="ARBA" id="ARBA00022723"/>
    </source>
</evidence>
<evidence type="ECO:0000256" key="2">
    <source>
        <dbReference type="ARBA" id="ARBA00012483"/>
    </source>
</evidence>
<evidence type="ECO:0000256" key="1">
    <source>
        <dbReference type="ARBA" id="ARBA00000900"/>
    </source>
</evidence>
<feature type="zinc finger region" description="C3H1-type" evidence="6">
    <location>
        <begin position="48"/>
        <end position="76"/>
    </location>
</feature>
<evidence type="ECO:0000313" key="9">
    <source>
        <dbReference type="EMBL" id="CEK53081.1"/>
    </source>
</evidence>
<protein>
    <recommendedName>
        <fullName evidence="2">RING-type E3 ubiquitin transferase</fullName>
        <ecNumber evidence="2">2.3.2.27</ecNumber>
    </recommendedName>
</protein>
<comment type="catalytic activity">
    <reaction evidence="1">
        <text>S-ubiquitinyl-[E2 ubiquitin-conjugating enzyme]-L-cysteine + [acceptor protein]-L-lysine = [E2 ubiquitin-conjugating enzyme]-L-cysteine + N(6)-ubiquitinyl-[acceptor protein]-L-lysine.</text>
        <dbReference type="EC" id="2.3.2.27"/>
    </reaction>
</comment>
<evidence type="ECO:0000256" key="7">
    <source>
        <dbReference type="SAM" id="MobiDB-lite"/>
    </source>
</evidence>
<dbReference type="GO" id="GO:0061630">
    <property type="term" value="F:ubiquitin protein ligase activity"/>
    <property type="evidence" value="ECO:0007669"/>
    <property type="project" value="UniProtKB-EC"/>
</dbReference>
<gene>
    <name evidence="9" type="primary">ORF19014</name>
</gene>
<dbReference type="GO" id="GO:0008270">
    <property type="term" value="F:zinc ion binding"/>
    <property type="evidence" value="ECO:0007669"/>
    <property type="project" value="UniProtKB-KW"/>
</dbReference>
<feature type="region of interest" description="Disordered" evidence="7">
    <location>
        <begin position="22"/>
        <end position="47"/>
    </location>
</feature>
<dbReference type="Gene3D" id="4.10.1000.10">
    <property type="entry name" value="Zinc finger, CCCH-type"/>
    <property type="match status" value="1"/>
</dbReference>
<feature type="domain" description="C3H1-type" evidence="8">
    <location>
        <begin position="48"/>
        <end position="76"/>
    </location>
</feature>
<dbReference type="InterPro" id="IPR036855">
    <property type="entry name" value="Znf_CCCH_sf"/>
</dbReference>
<dbReference type="PANTHER" id="PTHR11224">
    <property type="entry name" value="MAKORIN-RELATED"/>
    <property type="match status" value="1"/>
</dbReference>
<keyword evidence="5 6" id="KW-0862">Zinc</keyword>
<dbReference type="SUPFAM" id="SSF90229">
    <property type="entry name" value="CCCH zinc finger"/>
    <property type="match status" value="1"/>
</dbReference>
<dbReference type="GO" id="GO:0000209">
    <property type="term" value="P:protein polyubiquitination"/>
    <property type="evidence" value="ECO:0007669"/>
    <property type="project" value="InterPro"/>
</dbReference>
<evidence type="ECO:0000259" key="8">
    <source>
        <dbReference type="PROSITE" id="PS50103"/>
    </source>
</evidence>
<dbReference type="InterPro" id="IPR045072">
    <property type="entry name" value="MKRN-like"/>
</dbReference>
<feature type="non-terminal residue" evidence="9">
    <location>
        <position position="103"/>
    </location>
</feature>
<proteinExistence type="predicted"/>
<name>A0A0B6YB97_9EUPU</name>
<dbReference type="PROSITE" id="PS50103">
    <property type="entry name" value="ZF_C3H1"/>
    <property type="match status" value="1"/>
</dbReference>
<evidence type="ECO:0000256" key="4">
    <source>
        <dbReference type="ARBA" id="ARBA00022771"/>
    </source>
</evidence>
<dbReference type="PANTHER" id="PTHR11224:SF10">
    <property type="entry name" value="IP09428P-RELATED"/>
    <property type="match status" value="1"/>
</dbReference>
<keyword evidence="4 6" id="KW-0863">Zinc-finger</keyword>
<dbReference type="Pfam" id="PF00642">
    <property type="entry name" value="zf-CCCH"/>
    <property type="match status" value="1"/>
</dbReference>
<accession>A0A0B6YB97</accession>
<sequence>FDQKWVRAQDFVPGKKFHGQVPSSYANAVQPHRKSTRKGESGRSSMVKNSDLLCPYFEQSGRCPLESTCEYAHGYMCDFCGLPKLHPSDEEKREMHVKECIAE</sequence>
<dbReference type="EC" id="2.3.2.27" evidence="2"/>